<evidence type="ECO:0000256" key="14">
    <source>
        <dbReference type="SAM" id="SignalP"/>
    </source>
</evidence>
<dbReference type="GO" id="GO:0005886">
    <property type="term" value="C:plasma membrane"/>
    <property type="evidence" value="ECO:0007669"/>
    <property type="project" value="UniProtKB-SubCell"/>
</dbReference>
<name>A0A7W6BVT1_9HYPH</name>
<dbReference type="Pfam" id="PF03824">
    <property type="entry name" value="NicO"/>
    <property type="match status" value="1"/>
</dbReference>
<feature type="transmembrane region" description="Helical" evidence="13">
    <location>
        <begin position="333"/>
        <end position="355"/>
    </location>
</feature>
<dbReference type="InterPro" id="IPR011541">
    <property type="entry name" value="Ni/Co_transpt_high_affinity"/>
</dbReference>
<dbReference type="GO" id="GO:0046583">
    <property type="term" value="F:monoatomic cation efflux transmembrane transporter activity"/>
    <property type="evidence" value="ECO:0007669"/>
    <property type="project" value="TreeGrafter"/>
</dbReference>
<sequence>MQGRLTRTSLALAVLLAAAATAHAQSSLGIGNAEVTAAPSGPFAGVFMEILAVQRQFFVDLRQALVALRDGHGGFLWLAGLSFAYGVFHAAGPGHGKAVLSSYMLANEVALRRGIVLSFAAALVQALSACIVVALGWFALRGSGLSMTDLAFGLELGSYAMIALVGAWLFVRKGWPLLRRAAGAVRVFNPQPSGELAFAGRGTFTGTDRAAPVLALRASGGYGADICDDPAGDACDCGRPHILDPKLLDGPTFSWRTALATVVAIGLRPCSGAIVVLTFALMNGLYGAGGLSVLAMALGTAITVSLIAALAVSGKGLALLAGRAGGWGRGLRTALELGGAGLLVAVGLGLLLASLPG</sequence>
<dbReference type="GO" id="GO:0010045">
    <property type="term" value="P:response to nickel cation"/>
    <property type="evidence" value="ECO:0007669"/>
    <property type="project" value="TreeGrafter"/>
</dbReference>
<evidence type="ECO:0000313" key="16">
    <source>
        <dbReference type="Proteomes" id="UP000531216"/>
    </source>
</evidence>
<keyword evidence="4 13" id="KW-0813">Transport</keyword>
<feature type="signal peptide" evidence="14">
    <location>
        <begin position="1"/>
        <end position="24"/>
    </location>
</feature>
<evidence type="ECO:0000256" key="5">
    <source>
        <dbReference type="ARBA" id="ARBA00022475"/>
    </source>
</evidence>
<feature type="transmembrane region" description="Helical" evidence="13">
    <location>
        <begin position="75"/>
        <end position="94"/>
    </location>
</feature>
<dbReference type="PANTHER" id="PTHR40659:SF1">
    <property type="entry name" value="NICKEL_COBALT EFFLUX SYSTEM RCNA"/>
    <property type="match status" value="1"/>
</dbReference>
<keyword evidence="10" id="KW-0921">Nickel transport</keyword>
<keyword evidence="16" id="KW-1185">Reference proteome</keyword>
<comment type="similarity">
    <text evidence="13">Belongs to the NiCoT transporter (TC 2.A.52) family.</text>
</comment>
<keyword evidence="14" id="KW-0732">Signal</keyword>
<keyword evidence="7 13" id="KW-0812">Transmembrane</keyword>
<evidence type="ECO:0000256" key="11">
    <source>
        <dbReference type="ARBA" id="ARBA00023136"/>
    </source>
</evidence>
<proteinExistence type="inferred from homology"/>
<evidence type="ECO:0000256" key="8">
    <source>
        <dbReference type="ARBA" id="ARBA00022989"/>
    </source>
</evidence>
<gene>
    <name evidence="15" type="ORF">GGR05_001794</name>
</gene>
<keyword evidence="9" id="KW-0406">Ion transport</keyword>
<evidence type="ECO:0000256" key="10">
    <source>
        <dbReference type="ARBA" id="ARBA00023112"/>
    </source>
</evidence>
<dbReference type="PANTHER" id="PTHR40659">
    <property type="entry name" value="NICKEL/COBALT EFFLUX SYSTEM RCNA"/>
    <property type="match status" value="1"/>
</dbReference>
<dbReference type="GO" id="GO:0015099">
    <property type="term" value="F:nickel cation transmembrane transporter activity"/>
    <property type="evidence" value="ECO:0007669"/>
    <property type="project" value="UniProtKB-UniRule"/>
</dbReference>
<keyword evidence="5" id="KW-1003">Cell membrane</keyword>
<organism evidence="15 16">
    <name type="scientific">Aureimonas phyllosphaerae</name>
    <dbReference type="NCBI Taxonomy" id="1166078"/>
    <lineage>
        <taxon>Bacteria</taxon>
        <taxon>Pseudomonadati</taxon>
        <taxon>Pseudomonadota</taxon>
        <taxon>Alphaproteobacteria</taxon>
        <taxon>Hyphomicrobiales</taxon>
        <taxon>Aurantimonadaceae</taxon>
        <taxon>Aureimonas</taxon>
    </lineage>
</organism>
<dbReference type="RefSeq" id="WP_090960687.1">
    <property type="nucleotide sequence ID" value="NZ_FOOA01000003.1"/>
</dbReference>
<reference evidence="15 16" key="1">
    <citation type="submission" date="2020-08" db="EMBL/GenBank/DDBJ databases">
        <title>Genomic Encyclopedia of Type Strains, Phase IV (KMG-IV): sequencing the most valuable type-strain genomes for metagenomic binning, comparative biology and taxonomic classification.</title>
        <authorList>
            <person name="Goeker M."/>
        </authorList>
    </citation>
    <scope>NUCLEOTIDE SEQUENCE [LARGE SCALE GENOMIC DNA]</scope>
    <source>
        <strain evidence="15 16">DSM 25024</strain>
    </source>
</reference>
<evidence type="ECO:0000256" key="4">
    <source>
        <dbReference type="ARBA" id="ARBA00022448"/>
    </source>
</evidence>
<dbReference type="Proteomes" id="UP000531216">
    <property type="component" value="Unassembled WGS sequence"/>
</dbReference>
<keyword evidence="11 13" id="KW-0472">Membrane</keyword>
<keyword evidence="8 13" id="KW-1133">Transmembrane helix</keyword>
<evidence type="ECO:0000256" key="2">
    <source>
        <dbReference type="ARBA" id="ARBA00004651"/>
    </source>
</evidence>
<dbReference type="AlphaFoldDB" id="A0A7W6BVT1"/>
<keyword evidence="6" id="KW-0533">Nickel</keyword>
<evidence type="ECO:0000256" key="6">
    <source>
        <dbReference type="ARBA" id="ARBA00022596"/>
    </source>
</evidence>
<evidence type="ECO:0000256" key="9">
    <source>
        <dbReference type="ARBA" id="ARBA00023065"/>
    </source>
</evidence>
<accession>A0A7W6BVT1</accession>
<evidence type="ECO:0000256" key="1">
    <source>
        <dbReference type="ARBA" id="ARBA00002510"/>
    </source>
</evidence>
<feature type="transmembrane region" description="Helical" evidence="13">
    <location>
        <begin position="115"/>
        <end position="138"/>
    </location>
</feature>
<evidence type="ECO:0000313" key="15">
    <source>
        <dbReference type="EMBL" id="MBB3935650.1"/>
    </source>
</evidence>
<feature type="transmembrane region" description="Helical" evidence="13">
    <location>
        <begin position="258"/>
        <end position="282"/>
    </location>
</feature>
<protein>
    <recommendedName>
        <fullName evidence="13">Nickel/cobalt efflux system</fullName>
    </recommendedName>
</protein>
<comment type="function">
    <text evidence="1">Efflux system for nickel and cobalt.</text>
</comment>
<comment type="subcellular location">
    <subcellularLocation>
        <location evidence="2 13">Cell membrane</location>
        <topology evidence="2 13">Multi-pass membrane protein</topology>
    </subcellularLocation>
</comment>
<evidence type="ECO:0000256" key="7">
    <source>
        <dbReference type="ARBA" id="ARBA00022692"/>
    </source>
</evidence>
<dbReference type="GO" id="GO:0006824">
    <property type="term" value="P:cobalt ion transport"/>
    <property type="evidence" value="ECO:0007669"/>
    <property type="project" value="UniProtKB-KW"/>
</dbReference>
<evidence type="ECO:0000256" key="3">
    <source>
        <dbReference type="ARBA" id="ARBA00022426"/>
    </source>
</evidence>
<dbReference type="GO" id="GO:0032025">
    <property type="term" value="P:response to cobalt ion"/>
    <property type="evidence" value="ECO:0007669"/>
    <property type="project" value="TreeGrafter"/>
</dbReference>
<keyword evidence="12" id="KW-0170">Cobalt</keyword>
<keyword evidence="3" id="KW-0171">Cobalt transport</keyword>
<feature type="transmembrane region" description="Helical" evidence="13">
    <location>
        <begin position="150"/>
        <end position="171"/>
    </location>
</feature>
<dbReference type="EMBL" id="JACIDO010000003">
    <property type="protein sequence ID" value="MBB3935650.1"/>
    <property type="molecule type" value="Genomic_DNA"/>
</dbReference>
<feature type="chain" id="PRO_5030752002" description="Nickel/cobalt efflux system" evidence="14">
    <location>
        <begin position="25"/>
        <end position="357"/>
    </location>
</feature>
<evidence type="ECO:0000256" key="12">
    <source>
        <dbReference type="ARBA" id="ARBA00023285"/>
    </source>
</evidence>
<dbReference type="InterPro" id="IPR051224">
    <property type="entry name" value="NiCoT_RcnA"/>
</dbReference>
<comment type="caution">
    <text evidence="15">The sequence shown here is derived from an EMBL/GenBank/DDBJ whole genome shotgun (WGS) entry which is preliminary data.</text>
</comment>
<evidence type="ECO:0000256" key="13">
    <source>
        <dbReference type="RuleBase" id="RU362101"/>
    </source>
</evidence>
<dbReference type="OrthoDB" id="9812956at2"/>
<feature type="transmembrane region" description="Helical" evidence="13">
    <location>
        <begin position="288"/>
        <end position="312"/>
    </location>
</feature>